<evidence type="ECO:0000313" key="3">
    <source>
        <dbReference type="EMBL" id="MEN2788650.1"/>
    </source>
</evidence>
<keyword evidence="4" id="KW-1185">Reference proteome</keyword>
<dbReference type="PROSITE" id="PS50111">
    <property type="entry name" value="CHEMOTAXIS_TRANSDUC_2"/>
    <property type="match status" value="1"/>
</dbReference>
<dbReference type="Pfam" id="PF00015">
    <property type="entry name" value="MCPsignal"/>
    <property type="match status" value="1"/>
</dbReference>
<dbReference type="InterPro" id="IPR004090">
    <property type="entry name" value="Chemotax_Me-accpt_rcpt"/>
</dbReference>
<dbReference type="Proteomes" id="UP001419910">
    <property type="component" value="Unassembled WGS sequence"/>
</dbReference>
<dbReference type="RefSeq" id="WP_343890667.1">
    <property type="nucleotide sequence ID" value="NZ_BAAAEH010000035.1"/>
</dbReference>
<dbReference type="InterPro" id="IPR004089">
    <property type="entry name" value="MCPsignal_dom"/>
</dbReference>
<dbReference type="SUPFAM" id="SSF58104">
    <property type="entry name" value="Methyl-accepting chemotaxis protein (MCP) signaling domain"/>
    <property type="match status" value="1"/>
</dbReference>
<organism evidence="3 4">
    <name type="scientific">Sphingomonas oligophenolica</name>
    <dbReference type="NCBI Taxonomy" id="301154"/>
    <lineage>
        <taxon>Bacteria</taxon>
        <taxon>Pseudomonadati</taxon>
        <taxon>Pseudomonadota</taxon>
        <taxon>Alphaproteobacteria</taxon>
        <taxon>Sphingomonadales</taxon>
        <taxon>Sphingomonadaceae</taxon>
        <taxon>Sphingomonas</taxon>
    </lineage>
</organism>
<evidence type="ECO:0000259" key="2">
    <source>
        <dbReference type="PROSITE" id="PS50111"/>
    </source>
</evidence>
<comment type="caution">
    <text evidence="3">The sequence shown here is derived from an EMBL/GenBank/DDBJ whole genome shotgun (WGS) entry which is preliminary data.</text>
</comment>
<dbReference type="Gene3D" id="3.30.450.20">
    <property type="entry name" value="PAS domain"/>
    <property type="match status" value="1"/>
</dbReference>
<name>A0ABU9XYL6_9SPHN</name>
<keyword evidence="1" id="KW-0807">Transducer</keyword>
<dbReference type="PRINTS" id="PR00260">
    <property type="entry name" value="CHEMTRNSDUCR"/>
</dbReference>
<dbReference type="EMBL" id="JBDIME010000002">
    <property type="protein sequence ID" value="MEN2788650.1"/>
    <property type="molecule type" value="Genomic_DNA"/>
</dbReference>
<accession>A0ABU9XYL6</accession>
<gene>
    <name evidence="3" type="ORF">ABC974_03355</name>
</gene>
<dbReference type="Gene3D" id="1.10.287.950">
    <property type="entry name" value="Methyl-accepting chemotaxis protein"/>
    <property type="match status" value="1"/>
</dbReference>
<proteinExistence type="predicted"/>
<feature type="domain" description="Methyl-accepting transducer" evidence="2">
    <location>
        <begin position="1"/>
        <end position="76"/>
    </location>
</feature>
<sequence>MADAVLKLAYEVSRVTEEKVGLIDGVMRRTGVLALNARLEAARAGDAGSAFSVVAQEMSVVAGDIRSIARELRDAVATNIDMLKRAGSEMQFEFRGERLADLARNAVEIIDRNLYERSCDVRWWATDAAMLEALAAPGPETAARAQERLATILRSYTVYLDLWIADSDGKVIAHGRPDIYRGVIGTDVSQMEWFNRGMAAHSGDDFAVCDITTNPFLGGAAVASYSTAIRAGGRNDGMRLGAMGIFFDWAPQAAAIVQGVGLSGDEREMCRVMLLGADHRVLAASDGRGLLNERFQLDTGARERGWYREGNRIIAFARTPGYETYQGLGWYGCIQSAIDPAWGDGGA</sequence>
<evidence type="ECO:0000256" key="1">
    <source>
        <dbReference type="PROSITE-ProRule" id="PRU00284"/>
    </source>
</evidence>
<evidence type="ECO:0000313" key="4">
    <source>
        <dbReference type="Proteomes" id="UP001419910"/>
    </source>
</evidence>
<protein>
    <submittedName>
        <fullName evidence="3">Methyl-accepting chemotaxis protein</fullName>
    </submittedName>
</protein>
<reference evidence="3 4" key="1">
    <citation type="submission" date="2024-05" db="EMBL/GenBank/DDBJ databases">
        <authorList>
            <person name="Liu Q."/>
            <person name="Xin Y.-H."/>
        </authorList>
    </citation>
    <scope>NUCLEOTIDE SEQUENCE [LARGE SCALE GENOMIC DNA]</scope>
    <source>
        <strain evidence="3 4">CGMCC 1.10181</strain>
    </source>
</reference>